<reference evidence="3 4" key="1">
    <citation type="submission" date="2024-03" db="EMBL/GenBank/DDBJ databases">
        <title>Complete genome sequence of the green alga Chloropicon roscoffensis RCC1871.</title>
        <authorList>
            <person name="Lemieux C."/>
            <person name="Pombert J.-F."/>
            <person name="Otis C."/>
            <person name="Turmel M."/>
        </authorList>
    </citation>
    <scope>NUCLEOTIDE SEQUENCE [LARGE SCALE GENOMIC DNA]</scope>
    <source>
        <strain evidence="3 4">RCC1871</strain>
    </source>
</reference>
<dbReference type="SUPFAM" id="SSF52058">
    <property type="entry name" value="L domain-like"/>
    <property type="match status" value="3"/>
</dbReference>
<feature type="compositionally biased region" description="Basic and acidic residues" evidence="1">
    <location>
        <begin position="85"/>
        <end position="96"/>
    </location>
</feature>
<dbReference type="Proteomes" id="UP001472866">
    <property type="component" value="Chromosome 14"/>
</dbReference>
<feature type="compositionally biased region" description="Basic and acidic residues" evidence="1">
    <location>
        <begin position="143"/>
        <end position="154"/>
    </location>
</feature>
<organism evidence="3 4">
    <name type="scientific">Chloropicon roscoffensis</name>
    <dbReference type="NCBI Taxonomy" id="1461544"/>
    <lineage>
        <taxon>Eukaryota</taxon>
        <taxon>Viridiplantae</taxon>
        <taxon>Chlorophyta</taxon>
        <taxon>Chloropicophyceae</taxon>
        <taxon>Chloropicales</taxon>
        <taxon>Chloropicaceae</taxon>
        <taxon>Chloropicon</taxon>
    </lineage>
</organism>
<proteinExistence type="predicted"/>
<evidence type="ECO:0000313" key="4">
    <source>
        <dbReference type="Proteomes" id="UP001472866"/>
    </source>
</evidence>
<feature type="region of interest" description="Disordered" evidence="1">
    <location>
        <begin position="2284"/>
        <end position="2307"/>
    </location>
</feature>
<dbReference type="SUPFAM" id="SSF55073">
    <property type="entry name" value="Nucleotide cyclase"/>
    <property type="match status" value="3"/>
</dbReference>
<dbReference type="Gene3D" id="3.80.20.20">
    <property type="entry name" value="Receptor L-domain"/>
    <property type="match status" value="1"/>
</dbReference>
<dbReference type="GO" id="GO:0035556">
    <property type="term" value="P:intracellular signal transduction"/>
    <property type="evidence" value="ECO:0007669"/>
    <property type="project" value="InterPro"/>
</dbReference>
<sequence length="2475" mass="269260">MREESRKWEYDPERDSVSKPVSVESMFSDNNIFNNNNRGSGGNTAGGSNAAGGGGGNGGGSATQGSQTAVSPSVNPIAQMALANLKRDQEEKKIEEAGPVADLAQAAGRGDEGGNGGGSATQGSQTVVSPSVNPIAQMAQVDLNRDQEKKRIEEAGPVADLAQAAGRGDEGGNGATDVEDAAVLSSDVVDYNKLAPSIQTAVDQYGRERVREELLKTFVKASSIEAAVDQYGRERVREELMETISEAPSIQTVVDQYGRERVREELMETFVKEFFMQTGSGGDPGGSDNNSDESDNNSDGSDNNSGGPDNIPAELVLVMEEEDQEPTLGSLTFEEFFAEVEGGDFLASFQPEIPLWDKPPPTLTRKQKSVRSRQLSGLGPLQARTSTDPTLAGFVCSSDGVSIPAAQGYIFFDSNVMGTSGVGSGISCVWLLDFPETVPDGTVVGINVKSFASKSPATLTAFSGTQACMEQGDSKFLELHIGGEGLTSVRSVRELYAFVPVADSSIVVQFDIQFEQTEENVVDTSGFELDLTYSSMQQRPRLAEGDKGRRSLLEDEAELREDGVLSGWMTLYGSNETSFRGIESKSGLIAAMTGTEKGVFIINNQDFESLDGIERIKTIEDGPIVISNNPRLRMPVAEIIDWLNGVDGNISSIDLSFNDLYGQIPESYCDLLERVPELDLSQNINLCGAVPTCMEVVEAAVLGGGGRIKSAFESSEMQKFALLWTGTSVGSPCNAIEREGRRPVESFDGETLPDGSLRATCSPLGYMAKLEDRGEIVFDSLSVDLQDFKAASCAWESAIGESRSSRNGSVLVLHFDDFYTSINGGHGLCNDFSSGHNFYNPLLNGPLMDELTVSVFNDTYKRGLDVFRASGSELPAPFVLDIDPSYKSVQLNLVKTATAGMSSVDLAGSMNWTIQQCGGTSLRYAFVEPISTLEDLTSFVAKYRNTVTGEVGRSIVVASCNATGNGTKIEDLSALESVTKIKGDLIVVNCPTLRSFAGAEKLLNVTDSVMVQMNSGLKSIKGFRSLQSVGGSLVLEGNKKLRNLTGLGNLTQIGGSLLLSRTGLRSFRGLEGLEDIGGRLSIVSNSYISDMDGLNLLSRVGASMVVKYNQMLKSFSGLGKLTQIGGSMDIQLNQKLFNLTGLEHLISMEGSFALFNNPAMENMDQLENLLRVGGSFVVGSNEDLVSIQLPAVKSIGSQASVALHATPDRRKLLDYENVSDESYNHIFAVEYNTKLRDLNISDDIEGLPWNFYVGNNQYLSGWIPWDLLTKGSVRMASLAYNNFSGPVDPYLCESTVEKVTLNGNKDVCGSVPEDCHMDIVAANTNLRKPCKGIVAPTCILESQDEQLCTVIAPEHSSHPKEITFTFPKYELEDGLPESFNASIEYQFGVGTHPEKANVNPFTKIEEINNTGPNGTFMSYTWNVEDRHISLISGLTYYVLVNAYDLTGATAKNIVSGGTMIDVMPPDVTDAKVELNVDEDGPYRIKWRGYESKSGISNYKVSLLRDGKVVKTTSVMGDTTSLDGILDGIKNGTIFSAEVVAESMAGLESPKVMSVAVVPIPDSGLKNDRILVGVGVGVALGCLTTAGIISFFVLRHLKRQREKAKEERWLRKLNSSVFTYLQGTGTQAHKLASDQGSESLSDSHSFDADRHKNRVFIFTDIQSSTELCEQGADAYLLLQEAHDEIMRNALAEIGGHEVDTEGDAFQCMFPNVVISLLFCFKVQEDLAGYDWPESVLSLYGCARVKSKLYRNKYVWAGPRVRMAVHFAKGGTYLAKSHPTTRRVAYGGKAWDTTSTLSDVGHGGQIIVSESAWRQLTANGDEGAAGYPIFEDLGRYQIGDQGLPMRLLQVTPARSALSEREFPALRDVDMLDTGQGMNIVPSMDGKVAVVCAIIEPSRFIGVAERFITLVGKREQASKAFSMDDDSNDDIDAHLSSSLPYVPEYRNQIILSEKRKLARSLSAKRLIGSLDHSADSKPVYFTDEHQQAVDVVVSTLQSLVSQFGGYVIQTVEEFDVPQQMMVIAFKTSSSAVRFTLAAQTTLMEYPWPKEINEAFGRATMCFSKDGVPLYNGPSVAMSAHLTKIEKFPMFECEGTSKSSVGHSISYKYNGILQALELAFIANGGQTVLSSSFFDSKWQRGLSLSQTQVTDLGAHDVRYFSHPVKLIEILPKILQERTDFFSPLASQRILSVGAPNAPGAHGEPVALVFTYPRVADEFQNSEHASQAVDNFSETVRALLPRYNGYESQEVGTGCFFLSFPSVEDAAAWSIHLQLILRRSDWNSTEKAFESRDYPEKQNLSRKSSSKSDSVNSKMGDYWGPLGSSSFSEMEGQVQDSNADFSIVSSDSFGSDQNLTLRSMTIRRRHLVLVQIGISYGMPTKVTPHVQTGRADYFGPMVNLSARVAKGTKPGDVHLSSYEDLSETLRFGDDPDQQSCYLKGMEFANEGKWVDVDLSDEGMRSFKGVKDERMVWSIKPILQQ</sequence>
<dbReference type="InterPro" id="IPR050697">
    <property type="entry name" value="Adenylyl/Guanylyl_Cyclase_3/4"/>
</dbReference>
<dbReference type="GO" id="GO:0009190">
    <property type="term" value="P:cyclic nucleotide biosynthetic process"/>
    <property type="evidence" value="ECO:0007669"/>
    <property type="project" value="InterPro"/>
</dbReference>
<protein>
    <submittedName>
        <fullName evidence="3">Adenylate cyclase</fullName>
    </submittedName>
</protein>
<feature type="region of interest" description="Disordered" evidence="1">
    <location>
        <begin position="276"/>
        <end position="311"/>
    </location>
</feature>
<evidence type="ECO:0000313" key="3">
    <source>
        <dbReference type="EMBL" id="WZN66148.1"/>
    </source>
</evidence>
<feature type="compositionally biased region" description="Gly residues" evidence="1">
    <location>
        <begin position="39"/>
        <end position="62"/>
    </location>
</feature>
<dbReference type="InterPro" id="IPR036941">
    <property type="entry name" value="Rcpt_L-dom_sf"/>
</dbReference>
<dbReference type="Gene3D" id="3.30.70.1230">
    <property type="entry name" value="Nucleotide cyclase"/>
    <property type="match status" value="3"/>
</dbReference>
<name>A0AAX4PJW1_9CHLO</name>
<dbReference type="PANTHER" id="PTHR43081:SF1">
    <property type="entry name" value="ADENYLATE CYCLASE, TERMINAL-DIFFERENTIATION SPECIFIC"/>
    <property type="match status" value="1"/>
</dbReference>
<dbReference type="EMBL" id="CP151514">
    <property type="protein sequence ID" value="WZN66148.1"/>
    <property type="molecule type" value="Genomic_DNA"/>
</dbReference>
<evidence type="ECO:0000259" key="2">
    <source>
        <dbReference type="SMART" id="SM00044"/>
    </source>
</evidence>
<feature type="domain" description="Guanylate cyclase" evidence="2">
    <location>
        <begin position="1599"/>
        <end position="1824"/>
    </location>
</feature>
<accession>A0AAX4PJW1</accession>
<dbReference type="InterPro" id="IPR001054">
    <property type="entry name" value="A/G_cyclase"/>
</dbReference>
<feature type="compositionally biased region" description="Basic and acidic residues" evidence="1">
    <location>
        <begin position="1"/>
        <end position="17"/>
    </location>
</feature>
<feature type="region of interest" description="Disordered" evidence="1">
    <location>
        <begin position="1"/>
        <end position="173"/>
    </location>
</feature>
<keyword evidence="4" id="KW-1185">Reference proteome</keyword>
<gene>
    <name evidence="3" type="ORF">HKI87_14g77130</name>
</gene>
<feature type="compositionally biased region" description="Low complexity" evidence="1">
    <location>
        <begin position="297"/>
        <end position="310"/>
    </location>
</feature>
<dbReference type="InterPro" id="IPR029787">
    <property type="entry name" value="Nucleotide_cyclase"/>
</dbReference>
<dbReference type="SMART" id="SM00044">
    <property type="entry name" value="CYCc"/>
    <property type="match status" value="1"/>
</dbReference>
<dbReference type="PANTHER" id="PTHR43081">
    <property type="entry name" value="ADENYLATE CYCLASE, TERMINAL-DIFFERENTIATION SPECIFIC-RELATED"/>
    <property type="match status" value="1"/>
</dbReference>
<feature type="compositionally biased region" description="Low complexity" evidence="1">
    <location>
        <begin position="2296"/>
        <end position="2307"/>
    </location>
</feature>
<evidence type="ECO:0000256" key="1">
    <source>
        <dbReference type="SAM" id="MobiDB-lite"/>
    </source>
</evidence>